<keyword evidence="1" id="KW-1185">Reference proteome</keyword>
<evidence type="ECO:0000313" key="1">
    <source>
        <dbReference type="Proteomes" id="UP000829291"/>
    </source>
</evidence>
<dbReference type="Proteomes" id="UP000829291">
    <property type="component" value="Chromosome 1"/>
</dbReference>
<proteinExistence type="predicted"/>
<dbReference type="RefSeq" id="XP_046602586.1">
    <property type="nucleotide sequence ID" value="XM_046746630.1"/>
</dbReference>
<name>A0ABM3GQQ7_NEOLC</name>
<reference evidence="2" key="1">
    <citation type="submission" date="2025-08" db="UniProtKB">
        <authorList>
            <consortium name="RefSeq"/>
        </authorList>
    </citation>
    <scope>IDENTIFICATION</scope>
    <source>
        <tissue evidence="2">Thorax and Abdomen</tissue>
    </source>
</reference>
<gene>
    <name evidence="2" type="primary">LOC107224483</name>
</gene>
<sequence>MNYEKIFSIKAYNHKSLQGPVSILRIEARHISRISTELDSKLESFTQISNVLFGKLESLRNLIKTRFEQKDDAREFADKISASWELANKQVCEEYARIRVASRTLSGTPLASLLQRIRRQSTAAKLSLDIKNPEAMTDKHCILKGLSILEEITRLIKQLEKCDEKVQQYLSICKMTPYLLELDSAVDAYAKTNELLPPTVKNSSCLTIFPILTRLLTEELLGKEPVNPYHVLASNAPRKPVFITKNTIKRKMDIPALSANTKIPKNSYLSNFQQNSLFAGSSI</sequence>
<organism evidence="1 2">
    <name type="scientific">Neodiprion lecontei</name>
    <name type="common">Redheaded pine sawfly</name>
    <dbReference type="NCBI Taxonomy" id="441921"/>
    <lineage>
        <taxon>Eukaryota</taxon>
        <taxon>Metazoa</taxon>
        <taxon>Ecdysozoa</taxon>
        <taxon>Arthropoda</taxon>
        <taxon>Hexapoda</taxon>
        <taxon>Insecta</taxon>
        <taxon>Pterygota</taxon>
        <taxon>Neoptera</taxon>
        <taxon>Endopterygota</taxon>
        <taxon>Hymenoptera</taxon>
        <taxon>Tenthredinoidea</taxon>
        <taxon>Diprionidae</taxon>
        <taxon>Diprioninae</taxon>
        <taxon>Neodiprion</taxon>
    </lineage>
</organism>
<accession>A0ABM3GQQ7</accession>
<evidence type="ECO:0000313" key="2">
    <source>
        <dbReference type="RefSeq" id="XP_046602586.1"/>
    </source>
</evidence>
<dbReference type="GeneID" id="107224483"/>
<protein>
    <submittedName>
        <fullName evidence="2">Uncharacterized protein LOC107224483</fullName>
    </submittedName>
</protein>